<accession>A0A6J5KV18</accession>
<name>A0A6J5KV18_9CAUD</name>
<dbReference type="EMBL" id="LR796181">
    <property type="protein sequence ID" value="CAB4125015.1"/>
    <property type="molecule type" value="Genomic_DNA"/>
</dbReference>
<reference evidence="1" key="1">
    <citation type="submission" date="2020-04" db="EMBL/GenBank/DDBJ databases">
        <authorList>
            <person name="Chiriac C."/>
            <person name="Salcher M."/>
            <person name="Ghai R."/>
            <person name="Kavagutti S V."/>
        </authorList>
    </citation>
    <scope>NUCLEOTIDE SEQUENCE</scope>
</reference>
<evidence type="ECO:0000313" key="1">
    <source>
        <dbReference type="EMBL" id="CAB4125015.1"/>
    </source>
</evidence>
<protein>
    <recommendedName>
        <fullName evidence="3">BppU N-terminal domain-containing protein</fullName>
    </recommendedName>
</protein>
<gene>
    <name evidence="2" type="ORF">UFOVP246_48</name>
    <name evidence="1" type="ORF">UFOVP59_67</name>
</gene>
<proteinExistence type="predicted"/>
<sequence>MQSISHKQGDTFSASCVWTDSTSTAINLTGYTITSQVRVLSGVIFVDTLSVTITSAVNGAFTVSATPSATASWPVTTGQYNRMFCDIQFSKAGVVVSSETFEIIVVKEITQ</sequence>
<evidence type="ECO:0008006" key="3">
    <source>
        <dbReference type="Google" id="ProtNLM"/>
    </source>
</evidence>
<evidence type="ECO:0000313" key="2">
    <source>
        <dbReference type="EMBL" id="CAB5220859.1"/>
    </source>
</evidence>
<organism evidence="1">
    <name type="scientific">uncultured Caudovirales phage</name>
    <dbReference type="NCBI Taxonomy" id="2100421"/>
    <lineage>
        <taxon>Viruses</taxon>
        <taxon>Duplodnaviria</taxon>
        <taxon>Heunggongvirae</taxon>
        <taxon>Uroviricota</taxon>
        <taxon>Caudoviricetes</taxon>
        <taxon>Peduoviridae</taxon>
        <taxon>Maltschvirus</taxon>
        <taxon>Maltschvirus maltsch</taxon>
    </lineage>
</organism>
<dbReference type="EMBL" id="LR798291">
    <property type="protein sequence ID" value="CAB5220859.1"/>
    <property type="molecule type" value="Genomic_DNA"/>
</dbReference>